<keyword evidence="4" id="KW-0611">Plant defense</keyword>
<evidence type="ECO:0000256" key="2">
    <source>
        <dbReference type="ARBA" id="ARBA00022737"/>
    </source>
</evidence>
<evidence type="ECO:0000313" key="10">
    <source>
        <dbReference type="EMBL" id="GKV49777.1"/>
    </source>
</evidence>
<dbReference type="InterPro" id="IPR032675">
    <property type="entry name" value="LRR_dom_sf"/>
</dbReference>
<dbReference type="Gene3D" id="3.40.50.300">
    <property type="entry name" value="P-loop containing nucleotide triphosphate hydrolases"/>
    <property type="match status" value="1"/>
</dbReference>
<keyword evidence="1" id="KW-0433">Leucine-rich repeat</keyword>
<dbReference type="InterPro" id="IPR027417">
    <property type="entry name" value="P-loop_NTPase"/>
</dbReference>
<dbReference type="FunFam" id="3.40.50.300:FF:001091">
    <property type="entry name" value="Probable disease resistance protein At1g61300"/>
    <property type="match status" value="1"/>
</dbReference>
<keyword evidence="5" id="KW-0067">ATP-binding</keyword>
<evidence type="ECO:0000256" key="5">
    <source>
        <dbReference type="ARBA" id="ARBA00022840"/>
    </source>
</evidence>
<dbReference type="PANTHER" id="PTHR36766:SF70">
    <property type="entry name" value="DISEASE RESISTANCE PROTEIN RGA4"/>
    <property type="match status" value="1"/>
</dbReference>
<keyword evidence="3" id="KW-0547">Nucleotide-binding</keyword>
<dbReference type="Proteomes" id="UP001054252">
    <property type="component" value="Unassembled WGS sequence"/>
</dbReference>
<dbReference type="Pfam" id="PF25019">
    <property type="entry name" value="LRR_R13L1-DRL21"/>
    <property type="match status" value="1"/>
</dbReference>
<dbReference type="InterPro" id="IPR056789">
    <property type="entry name" value="LRR_R13L1-DRL21"/>
</dbReference>
<dbReference type="AlphaFoldDB" id="A0AAV5MMF3"/>
<evidence type="ECO:0000256" key="4">
    <source>
        <dbReference type="ARBA" id="ARBA00022821"/>
    </source>
</evidence>
<name>A0AAV5MMF3_9ROSI</name>
<feature type="domain" description="Disease resistance protein winged helix" evidence="8">
    <location>
        <begin position="434"/>
        <end position="505"/>
    </location>
</feature>
<dbReference type="InterPro" id="IPR042197">
    <property type="entry name" value="Apaf_helical"/>
</dbReference>
<dbReference type="CDD" id="cd14798">
    <property type="entry name" value="RX-CC_like"/>
    <property type="match status" value="1"/>
</dbReference>
<evidence type="ECO:0000256" key="3">
    <source>
        <dbReference type="ARBA" id="ARBA00022741"/>
    </source>
</evidence>
<dbReference type="GO" id="GO:0005524">
    <property type="term" value="F:ATP binding"/>
    <property type="evidence" value="ECO:0007669"/>
    <property type="project" value="UniProtKB-KW"/>
</dbReference>
<dbReference type="Pfam" id="PF23559">
    <property type="entry name" value="WHD_DRP"/>
    <property type="match status" value="1"/>
</dbReference>
<dbReference type="PRINTS" id="PR00364">
    <property type="entry name" value="DISEASERSIST"/>
</dbReference>
<dbReference type="Gene3D" id="1.10.8.430">
    <property type="entry name" value="Helical domain of apoptotic protease-activating factors"/>
    <property type="match status" value="1"/>
</dbReference>
<keyword evidence="2" id="KW-0677">Repeat</keyword>
<dbReference type="InterPro" id="IPR038005">
    <property type="entry name" value="RX-like_CC"/>
</dbReference>
<evidence type="ECO:0000259" key="9">
    <source>
        <dbReference type="Pfam" id="PF25019"/>
    </source>
</evidence>
<reference evidence="10 11" key="1">
    <citation type="journal article" date="2021" name="Commun. Biol.">
        <title>The genome of Shorea leprosula (Dipterocarpaceae) highlights the ecological relevance of drought in aseasonal tropical rainforests.</title>
        <authorList>
            <person name="Ng K.K.S."/>
            <person name="Kobayashi M.J."/>
            <person name="Fawcett J.A."/>
            <person name="Hatakeyama M."/>
            <person name="Paape T."/>
            <person name="Ng C.H."/>
            <person name="Ang C.C."/>
            <person name="Tnah L.H."/>
            <person name="Lee C.T."/>
            <person name="Nishiyama T."/>
            <person name="Sese J."/>
            <person name="O'Brien M.J."/>
            <person name="Copetti D."/>
            <person name="Mohd Noor M.I."/>
            <person name="Ong R.C."/>
            <person name="Putra M."/>
            <person name="Sireger I.Z."/>
            <person name="Indrioko S."/>
            <person name="Kosugi Y."/>
            <person name="Izuno A."/>
            <person name="Isagi Y."/>
            <person name="Lee S.L."/>
            <person name="Shimizu K.K."/>
        </authorList>
    </citation>
    <scope>NUCLEOTIDE SEQUENCE [LARGE SCALE GENOMIC DNA]</scope>
    <source>
        <strain evidence="10">214</strain>
    </source>
</reference>
<dbReference type="GO" id="GO:0051707">
    <property type="term" value="P:response to other organism"/>
    <property type="evidence" value="ECO:0007669"/>
    <property type="project" value="UniProtKB-ARBA"/>
</dbReference>
<keyword evidence="11" id="KW-1185">Reference proteome</keyword>
<dbReference type="Pfam" id="PF18052">
    <property type="entry name" value="Rx_N"/>
    <property type="match status" value="1"/>
</dbReference>
<organism evidence="10 11">
    <name type="scientific">Rubroshorea leprosula</name>
    <dbReference type="NCBI Taxonomy" id="152421"/>
    <lineage>
        <taxon>Eukaryota</taxon>
        <taxon>Viridiplantae</taxon>
        <taxon>Streptophyta</taxon>
        <taxon>Embryophyta</taxon>
        <taxon>Tracheophyta</taxon>
        <taxon>Spermatophyta</taxon>
        <taxon>Magnoliopsida</taxon>
        <taxon>eudicotyledons</taxon>
        <taxon>Gunneridae</taxon>
        <taxon>Pentapetalae</taxon>
        <taxon>rosids</taxon>
        <taxon>malvids</taxon>
        <taxon>Malvales</taxon>
        <taxon>Dipterocarpaceae</taxon>
        <taxon>Rubroshorea</taxon>
    </lineage>
</organism>
<dbReference type="SUPFAM" id="SSF52540">
    <property type="entry name" value="P-loop containing nucleoside triphosphate hydrolases"/>
    <property type="match status" value="1"/>
</dbReference>
<dbReference type="InterPro" id="IPR041118">
    <property type="entry name" value="Rx_N"/>
</dbReference>
<dbReference type="EMBL" id="BPVZ01000318">
    <property type="protein sequence ID" value="GKV49777.1"/>
    <property type="molecule type" value="Genomic_DNA"/>
</dbReference>
<dbReference type="GO" id="GO:0006952">
    <property type="term" value="P:defense response"/>
    <property type="evidence" value="ECO:0007669"/>
    <property type="project" value="UniProtKB-KW"/>
</dbReference>
<dbReference type="Gene3D" id="1.10.10.10">
    <property type="entry name" value="Winged helix-like DNA-binding domain superfamily/Winged helix DNA-binding domain"/>
    <property type="match status" value="1"/>
</dbReference>
<protein>
    <submittedName>
        <fullName evidence="10">Uncharacterized protein</fullName>
    </submittedName>
</protein>
<comment type="caution">
    <text evidence="10">The sequence shown here is derived from an EMBL/GenBank/DDBJ whole genome shotgun (WGS) entry which is preliminary data.</text>
</comment>
<sequence length="1241" mass="140641">MGDLVLGPIVDATISKVISAATQQINLAVSWKAELRRLCNKLTMIRALLEDADRRQVGDSAVKLWLENLRDVAREAEDVVDEVVYERLKQEVWIQKQMKKKVCLFFTFSNPFIFRLKMANKIKNLIASIVEIDEEASQFGLQSRHAIPAPRSNPQMVDRLSGYCPRVIGRENDVSKIVDLLIDPNNEESLSVISVVGMGGLGKTTLAKSVQNHEKIVRNFGKTIFICVSEVFDVKKILKEMLESLTKEVCLIENEAIIVGKIQDELKNENYLLILDDVWNEDRMKWEALRGCLLEITKNKVSRMVVTARSENVASIMGALGEHMYHLEGLKDEECWSIIKQRAFGGSSVLDLELEAIGRQIAKKCKGVPLVAIVIGASLSNPRDRDEWVSVNNSFDARSSLEDDRRTWTLRVLQLSFDRLPNTTLKQCFAFCSIFPQDWKIEKEMLIQLWMAEGFLQPSQGSSMEDIGNKYFNDFLSYCLFLEEERDSTGKIKSCKMHDLIHDLATYNSKSETLILKAGSESNIAHVRHLNLVDAGKIVPTNLAEVAGKLRSLFLRGYMFCKMPDSFKRLRILSCGEGYAKQLPTWIGKMKHLRYLDISWSEIKELPQFIMELYSLQTLRFMYCFLIEKQPEGVENLVSLRHIYFSGKSCVPLKIGRLKDLQTLQLFVVGLQEGSRIEELGCLSQLGGELRICHLEQVENYSEAEKAKLSEKIGLHELRLEWTDRNTEECNHDEDVLAGLKPPPNLRNLTIECYGGEKCPPWMEPSLSESFSLDNLVDLKILKCKKLESIPIMIGLSSLQQLRIQNCLELTRIGDGVFAFPKSLKRLDIWSCPRLETIGDSISTLTCLEELDLSGCEDLRLIPIMSGLSSLQQLRIQNCLELTRIGDGAFAFPASLRQLRISSCPRLETIGDSISTLTCLEELDLSGCEDLRLIPILSGLSSLQQLRIQNCLELTRIGDGSFAFPASLRQLRISSCPRLETIGESIWTLTCLEELDLSGFEDLRPISSVNGLSSLRELRIARCSSVVSLTNGPSSCTALKKLIISGCHNLISISEDLKDLHSLVDLCIMRCENLRSIPEESFSCLVCLERLGIGGFSKELEEFPNLNSIHHLHASLQELTLFGWEKLTYLPPQIQHLTSLRELRIYTFNQVEALPEWLGSLSSLQSLNIDNCTKLKYLPSAQAMQRLSKLQRLTIFECPELKGRCAKETGLEWFKISHIPIIRMDFEDIQMDFERIQYQGH</sequence>
<dbReference type="SUPFAM" id="SSF52058">
    <property type="entry name" value="L domain-like"/>
    <property type="match status" value="2"/>
</dbReference>
<gene>
    <name evidence="10" type="ORF">SLEP1_g56509</name>
</gene>
<proteinExistence type="predicted"/>
<dbReference type="InterPro" id="IPR058922">
    <property type="entry name" value="WHD_DRP"/>
</dbReference>
<evidence type="ECO:0000259" key="8">
    <source>
        <dbReference type="Pfam" id="PF23559"/>
    </source>
</evidence>
<dbReference type="PANTHER" id="PTHR36766">
    <property type="entry name" value="PLANT BROAD-SPECTRUM MILDEW RESISTANCE PROTEIN RPW8"/>
    <property type="match status" value="1"/>
</dbReference>
<accession>A0AAV5MMF3</accession>
<feature type="domain" description="NB-ARC" evidence="6">
    <location>
        <begin position="171"/>
        <end position="344"/>
    </location>
</feature>
<dbReference type="FunFam" id="1.10.10.10:FF:000322">
    <property type="entry name" value="Probable disease resistance protein At1g63360"/>
    <property type="match status" value="1"/>
</dbReference>
<evidence type="ECO:0000259" key="7">
    <source>
        <dbReference type="Pfam" id="PF18052"/>
    </source>
</evidence>
<dbReference type="Pfam" id="PF00931">
    <property type="entry name" value="NB-ARC"/>
    <property type="match status" value="1"/>
</dbReference>
<evidence type="ECO:0000313" key="11">
    <source>
        <dbReference type="Proteomes" id="UP001054252"/>
    </source>
</evidence>
<evidence type="ECO:0000259" key="6">
    <source>
        <dbReference type="Pfam" id="PF00931"/>
    </source>
</evidence>
<feature type="domain" description="R13L1/DRL21-like LRR repeat region" evidence="9">
    <location>
        <begin position="677"/>
        <end position="807"/>
    </location>
</feature>
<dbReference type="Gene3D" id="1.20.5.4130">
    <property type="match status" value="1"/>
</dbReference>
<dbReference type="GO" id="GO:0043531">
    <property type="term" value="F:ADP binding"/>
    <property type="evidence" value="ECO:0007669"/>
    <property type="project" value="InterPro"/>
</dbReference>
<dbReference type="InterPro" id="IPR036388">
    <property type="entry name" value="WH-like_DNA-bd_sf"/>
</dbReference>
<evidence type="ECO:0000256" key="1">
    <source>
        <dbReference type="ARBA" id="ARBA00022614"/>
    </source>
</evidence>
<dbReference type="Gene3D" id="3.80.10.10">
    <property type="entry name" value="Ribonuclease Inhibitor"/>
    <property type="match status" value="4"/>
</dbReference>
<feature type="domain" description="Disease resistance N-terminal" evidence="7">
    <location>
        <begin position="10"/>
        <end position="97"/>
    </location>
</feature>
<dbReference type="InterPro" id="IPR002182">
    <property type="entry name" value="NB-ARC"/>
</dbReference>